<dbReference type="STRING" id="448386.A0A2V3J3L0"/>
<name>A0A2V3J3L0_9FLOR</name>
<feature type="region of interest" description="Disordered" evidence="1">
    <location>
        <begin position="1"/>
        <end position="23"/>
    </location>
</feature>
<accession>A0A2V3J3L0</accession>
<dbReference type="Pfam" id="PF00931">
    <property type="entry name" value="NB-ARC"/>
    <property type="match status" value="1"/>
</dbReference>
<dbReference type="Gene3D" id="1.10.10.10">
    <property type="entry name" value="Winged helix-like DNA-binding domain superfamily/Winged helix DNA-binding domain"/>
    <property type="match status" value="1"/>
</dbReference>
<feature type="compositionally biased region" description="Polar residues" evidence="1">
    <location>
        <begin position="1"/>
        <end position="12"/>
    </location>
</feature>
<dbReference type="Gene3D" id="3.40.50.300">
    <property type="entry name" value="P-loop containing nucleotide triphosphate hydrolases"/>
    <property type="match status" value="1"/>
</dbReference>
<evidence type="ECO:0000259" key="2">
    <source>
        <dbReference type="Pfam" id="PF00931"/>
    </source>
</evidence>
<dbReference type="AlphaFoldDB" id="A0A2V3J3L0"/>
<dbReference type="GO" id="GO:0043531">
    <property type="term" value="F:ADP binding"/>
    <property type="evidence" value="ECO:0007669"/>
    <property type="project" value="InterPro"/>
</dbReference>
<dbReference type="InterPro" id="IPR027417">
    <property type="entry name" value="P-loop_NTPase"/>
</dbReference>
<comment type="caution">
    <text evidence="3">The sequence shown here is derived from an EMBL/GenBank/DDBJ whole genome shotgun (WGS) entry which is preliminary data.</text>
</comment>
<feature type="domain" description="NB-ARC" evidence="2">
    <location>
        <begin position="63"/>
        <end position="238"/>
    </location>
</feature>
<reference evidence="3 4" key="1">
    <citation type="journal article" date="2018" name="Mol. Biol. Evol.">
        <title>Analysis of the draft genome of the red seaweed Gracilariopsis chorda provides insights into genome size evolution in Rhodophyta.</title>
        <authorList>
            <person name="Lee J."/>
            <person name="Yang E.C."/>
            <person name="Graf L."/>
            <person name="Yang J.H."/>
            <person name="Qiu H."/>
            <person name="Zel Zion U."/>
            <person name="Chan C.X."/>
            <person name="Stephens T.G."/>
            <person name="Weber A.P.M."/>
            <person name="Boo G.H."/>
            <person name="Boo S.M."/>
            <person name="Kim K.M."/>
            <person name="Shin Y."/>
            <person name="Jung M."/>
            <person name="Lee S.J."/>
            <person name="Yim H.S."/>
            <person name="Lee J.H."/>
            <person name="Bhattacharya D."/>
            <person name="Yoon H.S."/>
        </authorList>
    </citation>
    <scope>NUCLEOTIDE SEQUENCE [LARGE SCALE GENOMIC DNA]</scope>
    <source>
        <strain evidence="3 4">SKKU-2015</strain>
        <tissue evidence="3">Whole body</tissue>
    </source>
</reference>
<proteinExistence type="predicted"/>
<evidence type="ECO:0000313" key="3">
    <source>
        <dbReference type="EMBL" id="PXF48964.1"/>
    </source>
</evidence>
<evidence type="ECO:0000256" key="1">
    <source>
        <dbReference type="SAM" id="MobiDB-lite"/>
    </source>
</evidence>
<dbReference type="EMBL" id="NBIV01000010">
    <property type="protein sequence ID" value="PXF48964.1"/>
    <property type="molecule type" value="Genomic_DNA"/>
</dbReference>
<dbReference type="PANTHER" id="PTHR36766:SF40">
    <property type="entry name" value="DISEASE RESISTANCE PROTEIN RGA3"/>
    <property type="match status" value="1"/>
</dbReference>
<sequence>MDIGQGASSASVENEDPDVGKPFARPRLKRRRLTYMRPSFIAVRQNPAHYVLDFSEDSTRIERTVCNLVLSDKRSVTVVGLPGTGKTVMLRGLAYHSAVMNTFRDGICLIHLGPEITIESTFKHLFDVMHRLGGLSHKKRIETLLRRKNDHIQCMEAVQRFFKDKRFLLMLDNLCESTPEVLQVLSVLATQRRSTAISKMTVLTSTRSVQIARTFSGASVMQIPLHGHFDDVSLDIFCAHSAFDRSYFDSLCASSDSPARVMLRRCSGLPLALAVVGGAVKRLFIKATTEEAKSSIWTHYKNYLTNNFAQFGEICGLFKMLDSCVLDLSNTKDWQLSIKPRDALCSLALFKKGTWVPTIILQRLWSLESHRETVKVIQVLARLCFILQEVRNGQLGISIPDIVVDYCCQLAKQGQGIRIWHQRFLTSFVTTTTKEAMENGESTVKVEKTSTKSNEEAQYLKNNIAYHLSQVLDFSETGTNANPSFLAATSRFFRNHLPQDFQVPNELT</sequence>
<gene>
    <name evidence="3" type="ORF">BWQ96_01306</name>
</gene>
<keyword evidence="4" id="KW-1185">Reference proteome</keyword>
<dbReference type="InterPro" id="IPR036388">
    <property type="entry name" value="WH-like_DNA-bd_sf"/>
</dbReference>
<dbReference type="InterPro" id="IPR002182">
    <property type="entry name" value="NB-ARC"/>
</dbReference>
<dbReference type="Proteomes" id="UP000247409">
    <property type="component" value="Unassembled WGS sequence"/>
</dbReference>
<dbReference type="PRINTS" id="PR00364">
    <property type="entry name" value="DISEASERSIST"/>
</dbReference>
<protein>
    <recommendedName>
        <fullName evidence="2">NB-ARC domain-containing protein</fullName>
    </recommendedName>
</protein>
<dbReference type="OrthoDB" id="646178at2759"/>
<evidence type="ECO:0000313" key="4">
    <source>
        <dbReference type="Proteomes" id="UP000247409"/>
    </source>
</evidence>
<dbReference type="SUPFAM" id="SSF52540">
    <property type="entry name" value="P-loop containing nucleoside triphosphate hydrolases"/>
    <property type="match status" value="1"/>
</dbReference>
<dbReference type="PANTHER" id="PTHR36766">
    <property type="entry name" value="PLANT BROAD-SPECTRUM MILDEW RESISTANCE PROTEIN RPW8"/>
    <property type="match status" value="1"/>
</dbReference>
<organism evidence="3 4">
    <name type="scientific">Gracilariopsis chorda</name>
    <dbReference type="NCBI Taxonomy" id="448386"/>
    <lineage>
        <taxon>Eukaryota</taxon>
        <taxon>Rhodophyta</taxon>
        <taxon>Florideophyceae</taxon>
        <taxon>Rhodymeniophycidae</taxon>
        <taxon>Gracilariales</taxon>
        <taxon>Gracilariaceae</taxon>
        <taxon>Gracilariopsis</taxon>
    </lineage>
</organism>